<feature type="transmembrane region" description="Helical" evidence="1">
    <location>
        <begin position="21"/>
        <end position="42"/>
    </location>
</feature>
<gene>
    <name evidence="2" type="ORF">IOQ59_15920</name>
</gene>
<keyword evidence="3" id="KW-1185">Reference proteome</keyword>
<evidence type="ECO:0000256" key="1">
    <source>
        <dbReference type="SAM" id="Phobius"/>
    </source>
</evidence>
<feature type="transmembrane region" description="Helical" evidence="1">
    <location>
        <begin position="54"/>
        <end position="77"/>
    </location>
</feature>
<protein>
    <submittedName>
        <fullName evidence="2">Uncharacterized protein</fullName>
    </submittedName>
</protein>
<evidence type="ECO:0000313" key="3">
    <source>
        <dbReference type="Proteomes" id="UP000640333"/>
    </source>
</evidence>
<keyword evidence="1" id="KW-1133">Transmembrane helix</keyword>
<dbReference type="Proteomes" id="UP000640333">
    <property type="component" value="Unassembled WGS sequence"/>
</dbReference>
<dbReference type="AlphaFoldDB" id="A0A8J7FCX6"/>
<dbReference type="EMBL" id="JADEYS010000017">
    <property type="protein sequence ID" value="MBE9398747.1"/>
    <property type="molecule type" value="Genomic_DNA"/>
</dbReference>
<evidence type="ECO:0000313" key="2">
    <source>
        <dbReference type="EMBL" id="MBE9398747.1"/>
    </source>
</evidence>
<sequence>MHPIKRWLFRRADNYQQNLKLLISGFGLFALGAILIATSEFLLRSSLLQESLALLGLVIAGTGIILAAFGYICLSVLRLFRILSTQQTDD</sequence>
<comment type="caution">
    <text evidence="2">The sequence shown here is derived from an EMBL/GenBank/DDBJ whole genome shotgun (WGS) entry which is preliminary data.</text>
</comment>
<reference evidence="2" key="1">
    <citation type="submission" date="2020-10" db="EMBL/GenBank/DDBJ databases">
        <title>Bacterium isolated from coastal waters sediment.</title>
        <authorList>
            <person name="Chen R.-J."/>
            <person name="Lu D.-C."/>
            <person name="Zhu K.-L."/>
            <person name="Du Z.-J."/>
        </authorList>
    </citation>
    <scope>NUCLEOTIDE SEQUENCE</scope>
    <source>
        <strain evidence="2">N1Y112</strain>
    </source>
</reference>
<keyword evidence="1" id="KW-0812">Transmembrane</keyword>
<accession>A0A8J7FCX6</accession>
<proteinExistence type="predicted"/>
<keyword evidence="1" id="KW-0472">Membrane</keyword>
<name>A0A8J7FCX6_9GAMM</name>
<organism evidence="2 3">
    <name type="scientific">Pontibacterium sinense</name>
    <dbReference type="NCBI Taxonomy" id="2781979"/>
    <lineage>
        <taxon>Bacteria</taxon>
        <taxon>Pseudomonadati</taxon>
        <taxon>Pseudomonadota</taxon>
        <taxon>Gammaproteobacteria</taxon>
        <taxon>Oceanospirillales</taxon>
        <taxon>Oceanospirillaceae</taxon>
        <taxon>Pontibacterium</taxon>
    </lineage>
</organism>